<feature type="region of interest" description="Disordered" evidence="1">
    <location>
        <begin position="96"/>
        <end position="125"/>
    </location>
</feature>
<accession>A0A8E2EDV9</accession>
<evidence type="ECO:0000313" key="4">
    <source>
        <dbReference type="Proteomes" id="UP000250266"/>
    </source>
</evidence>
<feature type="compositionally biased region" description="Polar residues" evidence="1">
    <location>
        <begin position="1"/>
        <end position="10"/>
    </location>
</feature>
<reference evidence="3 4" key="1">
    <citation type="journal article" date="2016" name="Nat. Commun.">
        <title>Ectomycorrhizal ecology is imprinted in the genome of the dominant symbiotic fungus Cenococcum geophilum.</title>
        <authorList>
            <consortium name="DOE Joint Genome Institute"/>
            <person name="Peter M."/>
            <person name="Kohler A."/>
            <person name="Ohm R.A."/>
            <person name="Kuo A."/>
            <person name="Krutzmann J."/>
            <person name="Morin E."/>
            <person name="Arend M."/>
            <person name="Barry K.W."/>
            <person name="Binder M."/>
            <person name="Choi C."/>
            <person name="Clum A."/>
            <person name="Copeland A."/>
            <person name="Grisel N."/>
            <person name="Haridas S."/>
            <person name="Kipfer T."/>
            <person name="LaButti K."/>
            <person name="Lindquist E."/>
            <person name="Lipzen A."/>
            <person name="Maire R."/>
            <person name="Meier B."/>
            <person name="Mihaltcheva S."/>
            <person name="Molinier V."/>
            <person name="Murat C."/>
            <person name="Poggeler S."/>
            <person name="Quandt C.A."/>
            <person name="Sperisen C."/>
            <person name="Tritt A."/>
            <person name="Tisserant E."/>
            <person name="Crous P.W."/>
            <person name="Henrissat B."/>
            <person name="Nehls U."/>
            <person name="Egli S."/>
            <person name="Spatafora J.W."/>
            <person name="Grigoriev I.V."/>
            <person name="Martin F.M."/>
        </authorList>
    </citation>
    <scope>NUCLEOTIDE SEQUENCE [LARGE SCALE GENOMIC DNA]</scope>
    <source>
        <strain evidence="3 4">CBS 459.81</strain>
    </source>
</reference>
<dbReference type="EMBL" id="KV744897">
    <property type="protein sequence ID" value="OCK82152.1"/>
    <property type="molecule type" value="Genomic_DNA"/>
</dbReference>
<sequence length="1035" mass="113892">MAMDSQTSRVPNLIDRPQVPSRSSSLICVSRSDSCIDEKSSCSSSPAQGKANSKGQTSALTREPPHLPPKDQIHIRFSNPATFSKAAAVPNFSRVLPAANDPPMALRTNKRSASCAGTMRNPTRQAKVKRWDGENRTVGNWDGLRRDSELWFEDGDCVVHLYARGQSRRGPSFRVPFKVLQKSNCGAMFSLCFAQMSPSTPGCPPQPSSLSETIAPDSTQNICELYIPAPDESSREASFQWHLTTRNFFAFVFRKPLVGSCLGKSLIDLQERMHLFRSGQINNHEDFLAYADDAGYRSFVDCPDYALAMLYYSEHYQLRELWVDAFAHCVGMNERLCLSTEFEPVSRVTKALITRAYLEMDLHLGRVAAALSNFLEDDLSTSYLGVGQGARTHLDRFRSFLYAFYVEKFGYWPPPEGSSFSKSLYRSMYFDFRSLYDYLVDMESTDSIQLQKPASGGICVLQNVQAFDKRHNYAPLPHPLPRLPEVLEPHNRTQSQRALVAFKLGSKYAKTDRYMTTRAALTAATNTNDISVTSCPLVAAYMRFERECAVKHREEKVSIADARKVRWLLIYGVLQMLVSAIRAPKEVRDTEGSTYPLCCLVAGTPPWTIGAKALTAPGTASINSLEVSGYPDVQKPSTPPMPITTIHPDCETSDYFTQTNGSLDAHCSLQHQLSVEVPATLRISSPILRTPSNSMRSFKGLSFSSFSTRRSSTVIKAPSRPFCEIIVHGYGNGLNETIIDPPSSSASPLSGSPRPSNSVPVPTKETSPTTEAEQFQSADPTNARSLSHRPPTLELRCETIPEAERTPTLESFQIENLYEPSTPDSANESSGSPASVPLTPIWSSRANSTSSASSAGVVEGSALDGGVLGGLVCIDSPSSKYSSYANSPAVNRRGTFHFSFSDTAGESHPGLELSSTISESEIGLAIAPPEEFHRKEENSKFLISKSFSAESFMPTKKDGRPMDMYAAMNMLTSDTPSLAISRGCFLDDGEVDEEDVAPAPVVKMPTLPVVDVAEKPRKKEKRMSLRLIRRGRSSS</sequence>
<dbReference type="InterPro" id="IPR058317">
    <property type="entry name" value="DUF8004"/>
</dbReference>
<feature type="region of interest" description="Disordered" evidence="1">
    <location>
        <begin position="39"/>
        <end position="71"/>
    </location>
</feature>
<feature type="region of interest" description="Disordered" evidence="1">
    <location>
        <begin position="819"/>
        <end position="838"/>
    </location>
</feature>
<dbReference type="PANTHER" id="PTHR39601:SF1">
    <property type="entry name" value="CHORIOGENIN HMINOR"/>
    <property type="match status" value="1"/>
</dbReference>
<gene>
    <name evidence="3" type="ORF">K432DRAFT_349573</name>
</gene>
<feature type="region of interest" description="Disordered" evidence="1">
    <location>
        <begin position="1015"/>
        <end position="1035"/>
    </location>
</feature>
<dbReference type="AlphaFoldDB" id="A0A8E2EDV9"/>
<dbReference type="OrthoDB" id="4114825at2759"/>
<protein>
    <recommendedName>
        <fullName evidence="2">DUF8004 domain-containing protein</fullName>
    </recommendedName>
</protein>
<feature type="compositionally biased region" description="Polar residues" evidence="1">
    <location>
        <begin position="822"/>
        <end position="833"/>
    </location>
</feature>
<proteinExistence type="predicted"/>
<feature type="compositionally biased region" description="Polar residues" evidence="1">
    <location>
        <begin position="46"/>
        <end position="60"/>
    </location>
</feature>
<organism evidence="3 4">
    <name type="scientific">Lepidopterella palustris CBS 459.81</name>
    <dbReference type="NCBI Taxonomy" id="1314670"/>
    <lineage>
        <taxon>Eukaryota</taxon>
        <taxon>Fungi</taxon>
        <taxon>Dikarya</taxon>
        <taxon>Ascomycota</taxon>
        <taxon>Pezizomycotina</taxon>
        <taxon>Dothideomycetes</taxon>
        <taxon>Pleosporomycetidae</taxon>
        <taxon>Mytilinidiales</taxon>
        <taxon>Argynnaceae</taxon>
        <taxon>Lepidopterella</taxon>
    </lineage>
</organism>
<keyword evidence="4" id="KW-1185">Reference proteome</keyword>
<dbReference type="Proteomes" id="UP000250266">
    <property type="component" value="Unassembled WGS sequence"/>
</dbReference>
<evidence type="ECO:0000256" key="1">
    <source>
        <dbReference type="SAM" id="MobiDB-lite"/>
    </source>
</evidence>
<dbReference type="Pfam" id="PF26013">
    <property type="entry name" value="DUF8004"/>
    <property type="match status" value="1"/>
</dbReference>
<name>A0A8E2EDV9_9PEZI</name>
<feature type="region of interest" description="Disordered" evidence="1">
    <location>
        <begin position="1"/>
        <end position="25"/>
    </location>
</feature>
<evidence type="ECO:0000313" key="3">
    <source>
        <dbReference type="EMBL" id="OCK82152.1"/>
    </source>
</evidence>
<feature type="compositionally biased region" description="Low complexity" evidence="1">
    <location>
        <begin position="741"/>
        <end position="756"/>
    </location>
</feature>
<feature type="region of interest" description="Disordered" evidence="1">
    <location>
        <begin position="738"/>
        <end position="791"/>
    </location>
</feature>
<dbReference type="PANTHER" id="PTHR39601">
    <property type="entry name" value="CHORIOGENIN HMINOR"/>
    <property type="match status" value="1"/>
</dbReference>
<evidence type="ECO:0000259" key="2">
    <source>
        <dbReference type="Pfam" id="PF26013"/>
    </source>
</evidence>
<feature type="compositionally biased region" description="Polar residues" evidence="1">
    <location>
        <begin position="757"/>
        <end position="785"/>
    </location>
</feature>
<feature type="domain" description="DUF8004" evidence="2">
    <location>
        <begin position="285"/>
        <end position="376"/>
    </location>
</feature>